<protein>
    <submittedName>
        <fullName evidence="1">Uncharacterized protein</fullName>
    </submittedName>
</protein>
<dbReference type="AlphaFoldDB" id="A0A0K2THG1"/>
<reference evidence="1" key="1">
    <citation type="submission" date="2014-05" db="EMBL/GenBank/DDBJ databases">
        <authorList>
            <person name="Chronopoulou M."/>
        </authorList>
    </citation>
    <scope>NUCLEOTIDE SEQUENCE</scope>
    <source>
        <tissue evidence="1">Whole organism</tissue>
    </source>
</reference>
<dbReference type="EMBL" id="HACA01008127">
    <property type="protein sequence ID" value="CDW25488.1"/>
    <property type="molecule type" value="Transcribed_RNA"/>
</dbReference>
<sequence>MLKKTCLIFIVSDNGGTHVWNYALENKSKSCRFCGFSCPLRYLWQVIHPSKTSHHINNLKVFKKLKIQGDKG</sequence>
<name>A0A0K2THG1_LEPSM</name>
<proteinExistence type="predicted"/>
<organism evidence="1">
    <name type="scientific">Lepeophtheirus salmonis</name>
    <name type="common">Salmon louse</name>
    <name type="synonym">Caligus salmonis</name>
    <dbReference type="NCBI Taxonomy" id="72036"/>
    <lineage>
        <taxon>Eukaryota</taxon>
        <taxon>Metazoa</taxon>
        <taxon>Ecdysozoa</taxon>
        <taxon>Arthropoda</taxon>
        <taxon>Crustacea</taxon>
        <taxon>Multicrustacea</taxon>
        <taxon>Hexanauplia</taxon>
        <taxon>Copepoda</taxon>
        <taxon>Siphonostomatoida</taxon>
        <taxon>Caligidae</taxon>
        <taxon>Lepeophtheirus</taxon>
    </lineage>
</organism>
<evidence type="ECO:0000313" key="1">
    <source>
        <dbReference type="EMBL" id="CDW25488.1"/>
    </source>
</evidence>
<accession>A0A0K2THG1</accession>